<dbReference type="EC" id="3.2.2.21" evidence="6"/>
<accession>A0A3B0TNB8</accession>
<dbReference type="GO" id="GO:0003677">
    <property type="term" value="F:DNA binding"/>
    <property type="evidence" value="ECO:0007669"/>
    <property type="project" value="InterPro"/>
</dbReference>
<dbReference type="EMBL" id="UOEN01000238">
    <property type="protein sequence ID" value="VAW14837.1"/>
    <property type="molecule type" value="Genomic_DNA"/>
</dbReference>
<dbReference type="Pfam" id="PF02245">
    <property type="entry name" value="Pur_DNA_glyco"/>
    <property type="match status" value="1"/>
</dbReference>
<dbReference type="InterPro" id="IPR003180">
    <property type="entry name" value="MPG"/>
</dbReference>
<evidence type="ECO:0000256" key="2">
    <source>
        <dbReference type="ARBA" id="ARBA00022763"/>
    </source>
</evidence>
<dbReference type="Gene3D" id="3.10.300.10">
    <property type="entry name" value="Methylpurine-DNA glycosylase (MPG)"/>
    <property type="match status" value="2"/>
</dbReference>
<dbReference type="HAMAP" id="MF_00527">
    <property type="entry name" value="3MGH"/>
    <property type="match status" value="1"/>
</dbReference>
<dbReference type="PANTHER" id="PTHR10429">
    <property type="entry name" value="DNA-3-METHYLADENINE GLYCOSYLASE"/>
    <property type="match status" value="1"/>
</dbReference>
<dbReference type="PANTHER" id="PTHR10429:SF0">
    <property type="entry name" value="DNA-3-METHYLADENINE GLYCOSYLASE"/>
    <property type="match status" value="1"/>
</dbReference>
<organism evidence="6">
    <name type="scientific">hydrothermal vent metagenome</name>
    <dbReference type="NCBI Taxonomy" id="652676"/>
    <lineage>
        <taxon>unclassified sequences</taxon>
        <taxon>metagenomes</taxon>
        <taxon>ecological metagenomes</taxon>
    </lineage>
</organism>
<feature type="transmembrane region" description="Helical" evidence="5">
    <location>
        <begin position="65"/>
        <end position="82"/>
    </location>
</feature>
<sequence>MRKVLSKKFFERPAPEVAEDIIGKYLVCTVRGRESAFMITEVEAYEGFDDKASHASKGRTKRTEVMFGSAGVFYVYLVYGMYEMLNIVTGPKDYPAAVLVRGVESIAGPGRLTKSLKITRALSGKKATRESGLWIEERGVKISKKDIKKTPRIGVDYAGPVWSRKQYRFVLK</sequence>
<dbReference type="NCBIfam" id="TIGR00567">
    <property type="entry name" value="3mg"/>
    <property type="match status" value="1"/>
</dbReference>
<keyword evidence="4" id="KW-0234">DNA repair</keyword>
<dbReference type="GO" id="GO:0003905">
    <property type="term" value="F:alkylbase DNA N-glycosylase activity"/>
    <property type="evidence" value="ECO:0007669"/>
    <property type="project" value="UniProtKB-EC"/>
</dbReference>
<proteinExistence type="inferred from homology"/>
<keyword evidence="5" id="KW-0812">Transmembrane</keyword>
<protein>
    <submittedName>
        <fullName evidence="6">DNA-3-methyladenine glycosylase II</fullName>
        <ecNumber evidence="6">3.2.2.21</ecNumber>
    </submittedName>
</protein>
<keyword evidence="3 6" id="KW-0378">Hydrolase</keyword>
<dbReference type="CDD" id="cd00540">
    <property type="entry name" value="AAG"/>
    <property type="match status" value="1"/>
</dbReference>
<evidence type="ECO:0000256" key="5">
    <source>
        <dbReference type="SAM" id="Phobius"/>
    </source>
</evidence>
<reference evidence="6" key="1">
    <citation type="submission" date="2018-06" db="EMBL/GenBank/DDBJ databases">
        <authorList>
            <person name="Zhirakovskaya E."/>
        </authorList>
    </citation>
    <scope>NUCLEOTIDE SEQUENCE</scope>
</reference>
<keyword evidence="5" id="KW-1133">Transmembrane helix</keyword>
<keyword evidence="6" id="KW-0326">Glycosidase</keyword>
<dbReference type="SUPFAM" id="SSF50486">
    <property type="entry name" value="FMT C-terminal domain-like"/>
    <property type="match status" value="1"/>
</dbReference>
<gene>
    <name evidence="6" type="ORF">MNBD_BACTEROID05-92</name>
</gene>
<dbReference type="AlphaFoldDB" id="A0A3B0TNB8"/>
<evidence type="ECO:0000256" key="4">
    <source>
        <dbReference type="ARBA" id="ARBA00023204"/>
    </source>
</evidence>
<evidence type="ECO:0000256" key="3">
    <source>
        <dbReference type="ARBA" id="ARBA00022801"/>
    </source>
</evidence>
<name>A0A3B0TNB8_9ZZZZ</name>
<evidence type="ECO:0000256" key="1">
    <source>
        <dbReference type="ARBA" id="ARBA00009232"/>
    </source>
</evidence>
<dbReference type="InterPro" id="IPR011034">
    <property type="entry name" value="Formyl_transferase-like_C_sf"/>
</dbReference>
<evidence type="ECO:0000313" key="6">
    <source>
        <dbReference type="EMBL" id="VAW14837.1"/>
    </source>
</evidence>
<dbReference type="GO" id="GO:0006284">
    <property type="term" value="P:base-excision repair"/>
    <property type="evidence" value="ECO:0007669"/>
    <property type="project" value="InterPro"/>
</dbReference>
<dbReference type="InterPro" id="IPR036995">
    <property type="entry name" value="MPG_sf"/>
</dbReference>
<comment type="similarity">
    <text evidence="1">Belongs to the DNA glycosylase MPG family.</text>
</comment>
<keyword evidence="2" id="KW-0227">DNA damage</keyword>
<keyword evidence="5" id="KW-0472">Membrane</keyword>